<dbReference type="InterPro" id="IPR006076">
    <property type="entry name" value="FAD-dep_OxRdtase"/>
</dbReference>
<dbReference type="PANTHER" id="PTHR13847">
    <property type="entry name" value="SARCOSINE DEHYDROGENASE-RELATED"/>
    <property type="match status" value="1"/>
</dbReference>
<organism evidence="2 3">
    <name type="scientific">Taibaiella chishuiensis</name>
    <dbReference type="NCBI Taxonomy" id="1434707"/>
    <lineage>
        <taxon>Bacteria</taxon>
        <taxon>Pseudomonadati</taxon>
        <taxon>Bacteroidota</taxon>
        <taxon>Chitinophagia</taxon>
        <taxon>Chitinophagales</taxon>
        <taxon>Chitinophagaceae</taxon>
        <taxon>Taibaiella</taxon>
    </lineage>
</organism>
<dbReference type="Proteomes" id="UP000240572">
    <property type="component" value="Unassembled WGS sequence"/>
</dbReference>
<comment type="caution">
    <text evidence="2">The sequence shown here is derived from an EMBL/GenBank/DDBJ whole genome shotgun (WGS) entry which is preliminary data.</text>
</comment>
<dbReference type="GO" id="GO:0005737">
    <property type="term" value="C:cytoplasm"/>
    <property type="evidence" value="ECO:0007669"/>
    <property type="project" value="TreeGrafter"/>
</dbReference>
<dbReference type="EMBL" id="PYGD01000006">
    <property type="protein sequence ID" value="PSK91014.1"/>
    <property type="molecule type" value="Genomic_DNA"/>
</dbReference>
<dbReference type="PANTHER" id="PTHR13847:SF201">
    <property type="entry name" value="PUTATIBE OXIDOREDUCTASE"/>
    <property type="match status" value="1"/>
</dbReference>
<dbReference type="Gene3D" id="3.50.50.60">
    <property type="entry name" value="FAD/NAD(P)-binding domain"/>
    <property type="match status" value="1"/>
</dbReference>
<accession>A0A2P8D1B9</accession>
<dbReference type="AlphaFoldDB" id="A0A2P8D1B9"/>
<dbReference type="InterPro" id="IPR036188">
    <property type="entry name" value="FAD/NAD-bd_sf"/>
</dbReference>
<keyword evidence="3" id="KW-1185">Reference proteome</keyword>
<name>A0A2P8D1B9_9BACT</name>
<protein>
    <submittedName>
        <fullName evidence="2">Glycine/D-amino acid oxidase-like deaminating enzyme</fullName>
    </submittedName>
</protein>
<reference evidence="2 3" key="1">
    <citation type="submission" date="2018-03" db="EMBL/GenBank/DDBJ databases">
        <title>Genomic Encyclopedia of Type Strains, Phase III (KMG-III): the genomes of soil and plant-associated and newly described type strains.</title>
        <authorList>
            <person name="Whitman W."/>
        </authorList>
    </citation>
    <scope>NUCLEOTIDE SEQUENCE [LARGE SCALE GENOMIC DNA]</scope>
    <source>
        <strain evidence="2 3">CGMCC 1.12700</strain>
    </source>
</reference>
<evidence type="ECO:0000259" key="1">
    <source>
        <dbReference type="Pfam" id="PF01266"/>
    </source>
</evidence>
<gene>
    <name evidence="2" type="ORF">B0I18_10622</name>
</gene>
<dbReference type="SUPFAM" id="SSF51905">
    <property type="entry name" value="FAD/NAD(P)-binding domain"/>
    <property type="match status" value="1"/>
</dbReference>
<evidence type="ECO:0000313" key="3">
    <source>
        <dbReference type="Proteomes" id="UP000240572"/>
    </source>
</evidence>
<dbReference type="Gene3D" id="3.30.9.10">
    <property type="entry name" value="D-Amino Acid Oxidase, subunit A, domain 2"/>
    <property type="match status" value="1"/>
</dbReference>
<proteinExistence type="predicted"/>
<dbReference type="RefSeq" id="WP_106523623.1">
    <property type="nucleotide sequence ID" value="NZ_PYGD01000006.1"/>
</dbReference>
<feature type="domain" description="FAD dependent oxidoreductase" evidence="1">
    <location>
        <begin position="30"/>
        <end position="383"/>
    </location>
</feature>
<sequence>MDLYSGYPYWLIKNPLYNHIHELRESINTDTVIIGSGITGALVAHELCSHGLPCVIVDKRALATGSTAASTAQLQYEIDVPLSELVKKLQVTTAVTAYQASLQAISDVEQVFLKTGLDADFERKSSLYLASNNKALQELEEELAIRQRYGLPVTGLGATALQQRYGISRPGALYNDAAAQIDTYKATTGLLHYHHGQGGLQLFPYTEVTRHQATRDGYELLTGNGKIIKCRNLVIASGYEAGTFLPEKVMDLVSTYALVTEPVPPSAIWPEASLIWETARPYFYLRTTGDNRIMMGGEDIPFRNEQLRDLLLKRKTNRLLKTFRQLFPGIDIKCEMTWCGTFSSTKDGLPFIGCYPGLERMYFALGYGGNGITFSMIAAQLICKHLLGQTDDRAAVFGFERR</sequence>
<dbReference type="OrthoDB" id="571248at2"/>
<dbReference type="Pfam" id="PF01266">
    <property type="entry name" value="DAO"/>
    <property type="match status" value="1"/>
</dbReference>
<evidence type="ECO:0000313" key="2">
    <source>
        <dbReference type="EMBL" id="PSK91014.1"/>
    </source>
</evidence>